<accession>A0ACB8XLQ5</accession>
<name>A0ACB8XLQ5_ARCLA</name>
<proteinExistence type="predicted"/>
<reference evidence="2" key="1">
    <citation type="journal article" date="2022" name="Mol. Ecol. Resour.">
        <title>The genomes of chicory, endive, great burdock and yacon provide insights into Asteraceae palaeo-polyploidization history and plant inulin production.</title>
        <authorList>
            <person name="Fan W."/>
            <person name="Wang S."/>
            <person name="Wang H."/>
            <person name="Wang A."/>
            <person name="Jiang F."/>
            <person name="Liu H."/>
            <person name="Zhao H."/>
            <person name="Xu D."/>
            <person name="Zhang Y."/>
        </authorList>
    </citation>
    <scope>NUCLEOTIDE SEQUENCE [LARGE SCALE GENOMIC DNA]</scope>
    <source>
        <strain evidence="2">cv. Niubang</strain>
    </source>
</reference>
<organism evidence="1 2">
    <name type="scientific">Arctium lappa</name>
    <name type="common">Greater burdock</name>
    <name type="synonym">Lappa major</name>
    <dbReference type="NCBI Taxonomy" id="4217"/>
    <lineage>
        <taxon>Eukaryota</taxon>
        <taxon>Viridiplantae</taxon>
        <taxon>Streptophyta</taxon>
        <taxon>Embryophyta</taxon>
        <taxon>Tracheophyta</taxon>
        <taxon>Spermatophyta</taxon>
        <taxon>Magnoliopsida</taxon>
        <taxon>eudicotyledons</taxon>
        <taxon>Gunneridae</taxon>
        <taxon>Pentapetalae</taxon>
        <taxon>asterids</taxon>
        <taxon>campanulids</taxon>
        <taxon>Asterales</taxon>
        <taxon>Asteraceae</taxon>
        <taxon>Carduoideae</taxon>
        <taxon>Cardueae</taxon>
        <taxon>Arctiinae</taxon>
        <taxon>Arctium</taxon>
    </lineage>
</organism>
<dbReference type="EMBL" id="CM042063">
    <property type="protein sequence ID" value="KAI3667171.1"/>
    <property type="molecule type" value="Genomic_DNA"/>
</dbReference>
<gene>
    <name evidence="1" type="ORF">L6452_42220</name>
</gene>
<comment type="caution">
    <text evidence="1">The sequence shown here is derived from an EMBL/GenBank/DDBJ whole genome shotgun (WGS) entry which is preliminary data.</text>
</comment>
<dbReference type="Proteomes" id="UP001055879">
    <property type="component" value="Linkage Group LG17"/>
</dbReference>
<reference evidence="1 2" key="2">
    <citation type="journal article" date="2022" name="Mol. Ecol. Resour.">
        <title>The genomes of chicory, endive, great burdock and yacon provide insights into Asteraceae paleo-polyploidization history and plant inulin production.</title>
        <authorList>
            <person name="Fan W."/>
            <person name="Wang S."/>
            <person name="Wang H."/>
            <person name="Wang A."/>
            <person name="Jiang F."/>
            <person name="Liu H."/>
            <person name="Zhao H."/>
            <person name="Xu D."/>
            <person name="Zhang Y."/>
        </authorList>
    </citation>
    <scope>NUCLEOTIDE SEQUENCE [LARGE SCALE GENOMIC DNA]</scope>
    <source>
        <strain evidence="2">cv. Niubang</strain>
    </source>
</reference>
<evidence type="ECO:0000313" key="2">
    <source>
        <dbReference type="Proteomes" id="UP001055879"/>
    </source>
</evidence>
<sequence length="376" mass="41806">MLSFSAVTSASEAMKLLKTIWTNIVERPKAEVDKILKGPGSLINGKLTYSSPILLVATKMGNIEFVVELIREYPGLIWKKNDNNQSIFHIAVTHRQESIYSFYLDMNSQYAFRENKGQLLKKREYGRSLRKTIDRFLEREGAFLFHAFFPAPFSTIKYLHSTYFLLGLLIRLPLLVALIEGSAATCPSNSSLSIDTCSPCGIAGFYAFRENKGQLLKKREYGRSLRKTIDRFLEREGAFLFHAFFPAPFSTIKYLHSTYFLLGLLIRLPLLVALIEGSAATCPSNSSLSVATCSPCGIAGFIWSNVIEKANQGGMDDDIRLDAMILDQIASLSTRGRIHGNNSKLHKSIDIELKGILDMGKSQAAGRGSATPGRGR</sequence>
<evidence type="ECO:0000313" key="1">
    <source>
        <dbReference type="EMBL" id="KAI3667171.1"/>
    </source>
</evidence>
<protein>
    <submittedName>
        <fullName evidence="1">Uncharacterized protein</fullName>
    </submittedName>
</protein>
<keyword evidence="2" id="KW-1185">Reference proteome</keyword>